<dbReference type="Gramene" id="TKW20637">
    <property type="protein sequence ID" value="TKW20637"/>
    <property type="gene ID" value="SEVIR_4G102800v2"/>
</dbReference>
<dbReference type="Proteomes" id="UP000298652">
    <property type="component" value="Chromosome 4"/>
</dbReference>
<accession>A0A4U6V9S7</accession>
<feature type="region of interest" description="Disordered" evidence="1">
    <location>
        <begin position="27"/>
        <end position="57"/>
    </location>
</feature>
<protein>
    <submittedName>
        <fullName evidence="2">Uncharacterized protein</fullName>
    </submittedName>
</protein>
<evidence type="ECO:0000313" key="2">
    <source>
        <dbReference type="EMBL" id="TKW20637.1"/>
    </source>
</evidence>
<reference evidence="2" key="1">
    <citation type="submission" date="2019-03" db="EMBL/GenBank/DDBJ databases">
        <title>WGS assembly of Setaria viridis.</title>
        <authorList>
            <person name="Huang P."/>
            <person name="Jenkins J."/>
            <person name="Grimwood J."/>
            <person name="Barry K."/>
            <person name="Healey A."/>
            <person name="Mamidi S."/>
            <person name="Sreedasyam A."/>
            <person name="Shu S."/>
            <person name="Feldman M."/>
            <person name="Wu J."/>
            <person name="Yu Y."/>
            <person name="Chen C."/>
            <person name="Johnson J."/>
            <person name="Rokhsar D."/>
            <person name="Baxter I."/>
            <person name="Schmutz J."/>
            <person name="Brutnell T."/>
            <person name="Kellogg E."/>
        </authorList>
    </citation>
    <scope>NUCLEOTIDE SEQUENCE [LARGE SCALE GENOMIC DNA]</scope>
</reference>
<gene>
    <name evidence="2" type="ORF">SEVIR_4G102800v2</name>
</gene>
<sequence length="80" mass="8611">MPEAQNEGDMVVNLLDVGIQDTNLLGPNEDLSNWTRADKEGTTGDASVINQDDDDGDDTYIDDGVVAPVVVESLEDDFLV</sequence>
<keyword evidence="3" id="KW-1185">Reference proteome</keyword>
<dbReference type="EMBL" id="CM016555">
    <property type="protein sequence ID" value="TKW20637.1"/>
    <property type="molecule type" value="Genomic_DNA"/>
</dbReference>
<dbReference type="AlphaFoldDB" id="A0A4U6V9S7"/>
<evidence type="ECO:0000256" key="1">
    <source>
        <dbReference type="SAM" id="MobiDB-lite"/>
    </source>
</evidence>
<proteinExistence type="predicted"/>
<evidence type="ECO:0000313" key="3">
    <source>
        <dbReference type="Proteomes" id="UP000298652"/>
    </source>
</evidence>
<organism evidence="2 3">
    <name type="scientific">Setaria viridis</name>
    <name type="common">Green bristlegrass</name>
    <name type="synonym">Setaria italica subsp. viridis</name>
    <dbReference type="NCBI Taxonomy" id="4556"/>
    <lineage>
        <taxon>Eukaryota</taxon>
        <taxon>Viridiplantae</taxon>
        <taxon>Streptophyta</taxon>
        <taxon>Embryophyta</taxon>
        <taxon>Tracheophyta</taxon>
        <taxon>Spermatophyta</taxon>
        <taxon>Magnoliopsida</taxon>
        <taxon>Liliopsida</taxon>
        <taxon>Poales</taxon>
        <taxon>Poaceae</taxon>
        <taxon>PACMAD clade</taxon>
        <taxon>Panicoideae</taxon>
        <taxon>Panicodae</taxon>
        <taxon>Paniceae</taxon>
        <taxon>Cenchrinae</taxon>
        <taxon>Setaria</taxon>
    </lineage>
</organism>
<name>A0A4U6V9S7_SETVI</name>